<dbReference type="PANTHER" id="PTHR30595:SF6">
    <property type="entry name" value="SCHLAFEN ALBA-2 DOMAIN-CONTAINING PROTEIN"/>
    <property type="match status" value="1"/>
</dbReference>
<reference evidence="2 3" key="1">
    <citation type="submission" date="2018-02" db="EMBL/GenBank/DDBJ databases">
        <title>The draft genome of Sphingobacterium sp. 5JN-11.</title>
        <authorList>
            <person name="Liu L."/>
            <person name="Li L."/>
            <person name="Liang L."/>
            <person name="Zhang X."/>
            <person name="Wang T."/>
        </authorList>
    </citation>
    <scope>NUCLEOTIDE SEQUENCE [LARGE SCALE GENOMIC DNA]</scope>
    <source>
        <strain evidence="2 3">5JN-11</strain>
    </source>
</reference>
<gene>
    <name evidence="2" type="ORF">C5745_04825</name>
</gene>
<feature type="domain" description="Schlafen AlbA-2" evidence="1">
    <location>
        <begin position="16"/>
        <end position="131"/>
    </location>
</feature>
<organism evidence="2 3">
    <name type="scientific">Sphingobacterium haloxyli</name>
    <dbReference type="NCBI Taxonomy" id="2100533"/>
    <lineage>
        <taxon>Bacteria</taxon>
        <taxon>Pseudomonadati</taxon>
        <taxon>Bacteroidota</taxon>
        <taxon>Sphingobacteriia</taxon>
        <taxon>Sphingobacteriales</taxon>
        <taxon>Sphingobacteriaceae</taxon>
        <taxon>Sphingobacterium</taxon>
    </lineage>
</organism>
<dbReference type="Gene3D" id="3.30.565.60">
    <property type="match status" value="1"/>
</dbReference>
<dbReference type="OrthoDB" id="613884at2"/>
<dbReference type="Pfam" id="PF04326">
    <property type="entry name" value="SLFN_AlbA_2"/>
    <property type="match status" value="1"/>
</dbReference>
<dbReference type="PANTHER" id="PTHR30595">
    <property type="entry name" value="GLPR-RELATED TRANSCRIPTIONAL REPRESSOR"/>
    <property type="match status" value="1"/>
</dbReference>
<proteinExistence type="predicted"/>
<dbReference type="AlphaFoldDB" id="A0A2S9J6V5"/>
<evidence type="ECO:0000313" key="3">
    <source>
        <dbReference type="Proteomes" id="UP000239711"/>
    </source>
</evidence>
<accession>A0A2S9J6V5</accession>
<dbReference type="EMBL" id="PVBQ01000003">
    <property type="protein sequence ID" value="PRD48528.1"/>
    <property type="molecule type" value="Genomic_DNA"/>
</dbReference>
<dbReference type="Pfam" id="PF13749">
    <property type="entry name" value="HATPase_c_4"/>
    <property type="match status" value="1"/>
</dbReference>
<dbReference type="InterPro" id="IPR038475">
    <property type="entry name" value="RecG_C_sf"/>
</dbReference>
<sequence>MNPQSKLEELLKLEAENEIVEFKEAKTQFDKDKLGKYFSALSNEANLKGRASAWLVLGVNDSRKIVGTKITDRQLNEYKQEISKHTSPKCNFLQDHRISTTNGEVILLEIPAASKGYPVSWKGHWYGRDGEALVALHDFEYERIKKQLDTEDWSAKTVASATVEDLSPEAIAFAREEFKEKHPRLKDEISRWSDSVFLDKAKLTIKGKVTNTAILLLGKPESEHLISPAVARVTWILKDRDNVEKDYEHFYCPFVTAVEEVSTKIRNLKYRYIAGNTLFPEEVDQYDPYIIREALNNCIAHQDYTMGGKIVVVESEDGWLSFTNVGKFIPNSVEEVVIQDSPEPTYRNSFLVAAMVNLNMIDTIGSGIKKMFNIQRHKFFPLPDYDLSDDKVKAVFFGKLIDVNYAKKLAELPELSLEEIMLLDKVAKQKQLSSEAIRGLRSKGLIEGRKPNYHISSDIAKATKQEDDYIKLRGIDNGYIQKIIIDYLSKFGGTLRKDLEVVLMPKLSEGLSDVQKRDKIKNQLQELKHKKVIYVEGKEWRLVKNK</sequence>
<comment type="caution">
    <text evidence="2">The sequence shown here is derived from an EMBL/GenBank/DDBJ whole genome shotgun (WGS) entry which is preliminary data.</text>
</comment>
<keyword evidence="3" id="KW-1185">Reference proteome</keyword>
<name>A0A2S9J6V5_9SPHI</name>
<dbReference type="InterPro" id="IPR038461">
    <property type="entry name" value="Schlafen_AlbA_2_dom_sf"/>
</dbReference>
<dbReference type="InterPro" id="IPR007421">
    <property type="entry name" value="Schlafen_AlbA_2_dom"/>
</dbReference>
<evidence type="ECO:0000313" key="2">
    <source>
        <dbReference type="EMBL" id="PRD48528.1"/>
    </source>
</evidence>
<evidence type="ECO:0000259" key="1">
    <source>
        <dbReference type="Pfam" id="PF04326"/>
    </source>
</evidence>
<dbReference type="RefSeq" id="WP_105715849.1">
    <property type="nucleotide sequence ID" value="NZ_PVBQ01000003.1"/>
</dbReference>
<dbReference type="Gene3D" id="3.30.950.30">
    <property type="entry name" value="Schlafen, AAA domain"/>
    <property type="match status" value="1"/>
</dbReference>
<protein>
    <submittedName>
        <fullName evidence="2">Transcriptional regulator</fullName>
    </submittedName>
</protein>
<dbReference type="Proteomes" id="UP000239711">
    <property type="component" value="Unassembled WGS sequence"/>
</dbReference>